<dbReference type="Pfam" id="PF02705">
    <property type="entry name" value="K_trans"/>
    <property type="match status" value="2"/>
</dbReference>
<proteinExistence type="inferred from homology"/>
<evidence type="ECO:0000259" key="3">
    <source>
        <dbReference type="Pfam" id="PF02705"/>
    </source>
</evidence>
<keyword evidence="2" id="KW-0812">Transmembrane</keyword>
<name>A0AAP0EU40_9MAGN</name>
<gene>
    <name evidence="4" type="ORF">Syun_026514</name>
</gene>
<protein>
    <recommendedName>
        <fullName evidence="3">K+ potassium transporter integral membrane domain-containing protein</fullName>
    </recommendedName>
</protein>
<keyword evidence="5" id="KW-1185">Reference proteome</keyword>
<feature type="transmembrane region" description="Helical" evidence="2">
    <location>
        <begin position="198"/>
        <end position="227"/>
    </location>
</feature>
<comment type="similarity">
    <text evidence="1">Belongs to the HAK/KUP transporter (TC 2.A.72.3) family.</text>
</comment>
<dbReference type="GO" id="GO:0015079">
    <property type="term" value="F:potassium ion transmembrane transporter activity"/>
    <property type="evidence" value="ECO:0007669"/>
    <property type="project" value="InterPro"/>
</dbReference>
<feature type="transmembrane region" description="Helical" evidence="2">
    <location>
        <begin position="271"/>
        <end position="291"/>
    </location>
</feature>
<dbReference type="InterPro" id="IPR003855">
    <property type="entry name" value="K+_transporter"/>
</dbReference>
<evidence type="ECO:0000313" key="5">
    <source>
        <dbReference type="Proteomes" id="UP001420932"/>
    </source>
</evidence>
<feature type="domain" description="K+ potassium transporter integral membrane" evidence="3">
    <location>
        <begin position="77"/>
        <end position="330"/>
    </location>
</feature>
<comment type="caution">
    <text evidence="4">The sequence shown here is derived from an EMBL/GenBank/DDBJ whole genome shotgun (WGS) entry which is preliminary data.</text>
</comment>
<evidence type="ECO:0000256" key="1">
    <source>
        <dbReference type="ARBA" id="ARBA00008440"/>
    </source>
</evidence>
<dbReference type="GO" id="GO:0016020">
    <property type="term" value="C:membrane"/>
    <property type="evidence" value="ECO:0007669"/>
    <property type="project" value="InterPro"/>
</dbReference>
<accession>A0AAP0EU40</accession>
<feature type="transmembrane region" description="Helical" evidence="2">
    <location>
        <begin position="239"/>
        <end position="259"/>
    </location>
</feature>
<dbReference type="AlphaFoldDB" id="A0AAP0EU40"/>
<dbReference type="Proteomes" id="UP001420932">
    <property type="component" value="Unassembled WGS sequence"/>
</dbReference>
<sequence length="419" mass="46462">MDGEIIREEVVEEIRETNKGGGGGEADEKIKNGRLGSRNFSLKKLLRFNSFDVEAGIVERLQSHNNSPVDWLSLLKLAFQSIGVVYGDLGTSPLYTLPGIFQSGVKHRDDLLGAYSLIFYALTLITLIKYAFIVLSANDNGEGGTFALYSLICRHAKVSLIPTQQVEDNELSNYRLEAPNRRLSRASKVKSMIEKSHFAKMCLLLMTMLGTSMIIGDGILTPCISVLSSVQGIRVVKSSLTDTTVMWISAAILFVLFQFQRFGTQKVGYSFAPILTTWFMFIAGIGVYNFFKYDPSIIKAINPMYIVYYFKRSKKEAWLSLGGVILCLTGPLFYPMFVLAVLASIIASQALISASYSIVQQSLALGCFPRVKVMHTSTKYKGQVYIPDINYLLMIACIGVTLGFKDTTKIGNAYGNHRP</sequence>
<dbReference type="EMBL" id="JBBNAF010000011">
    <property type="protein sequence ID" value="KAK9099469.1"/>
    <property type="molecule type" value="Genomic_DNA"/>
</dbReference>
<dbReference type="InterPro" id="IPR053951">
    <property type="entry name" value="K_trans_N"/>
</dbReference>
<evidence type="ECO:0000313" key="4">
    <source>
        <dbReference type="EMBL" id="KAK9099469.1"/>
    </source>
</evidence>
<organism evidence="4 5">
    <name type="scientific">Stephania yunnanensis</name>
    <dbReference type="NCBI Taxonomy" id="152371"/>
    <lineage>
        <taxon>Eukaryota</taxon>
        <taxon>Viridiplantae</taxon>
        <taxon>Streptophyta</taxon>
        <taxon>Embryophyta</taxon>
        <taxon>Tracheophyta</taxon>
        <taxon>Spermatophyta</taxon>
        <taxon>Magnoliopsida</taxon>
        <taxon>Ranunculales</taxon>
        <taxon>Menispermaceae</taxon>
        <taxon>Menispermoideae</taxon>
        <taxon>Cissampelideae</taxon>
        <taxon>Stephania</taxon>
    </lineage>
</organism>
<feature type="transmembrane region" description="Helical" evidence="2">
    <location>
        <begin position="318"/>
        <end position="347"/>
    </location>
</feature>
<keyword evidence="2" id="KW-1133">Transmembrane helix</keyword>
<feature type="transmembrane region" description="Helical" evidence="2">
    <location>
        <begin position="384"/>
        <end position="404"/>
    </location>
</feature>
<evidence type="ECO:0000256" key="2">
    <source>
        <dbReference type="SAM" id="Phobius"/>
    </source>
</evidence>
<feature type="domain" description="K+ potassium transporter integral membrane" evidence="3">
    <location>
        <begin position="332"/>
        <end position="415"/>
    </location>
</feature>
<keyword evidence="2" id="KW-0472">Membrane</keyword>
<reference evidence="4 5" key="1">
    <citation type="submission" date="2024-01" db="EMBL/GenBank/DDBJ databases">
        <title>Genome assemblies of Stephania.</title>
        <authorList>
            <person name="Yang L."/>
        </authorList>
    </citation>
    <scope>NUCLEOTIDE SEQUENCE [LARGE SCALE GENOMIC DNA]</scope>
    <source>
        <strain evidence="4">YNDBR</strain>
        <tissue evidence="4">Leaf</tissue>
    </source>
</reference>
<dbReference type="PANTHER" id="PTHR30540">
    <property type="entry name" value="OSMOTIC STRESS POTASSIUM TRANSPORTER"/>
    <property type="match status" value="1"/>
</dbReference>
<dbReference type="PANTHER" id="PTHR30540:SF117">
    <property type="entry name" value="POTASSIUM TRANSPORTER"/>
    <property type="match status" value="1"/>
</dbReference>
<feature type="transmembrane region" description="Helical" evidence="2">
    <location>
        <begin position="112"/>
        <end position="133"/>
    </location>
</feature>